<proteinExistence type="predicted"/>
<feature type="non-terminal residue" evidence="2">
    <location>
        <position position="1"/>
    </location>
</feature>
<sequence length="98" mass="10923">NCACEFHGHHLPRSRSLLFTPTSFFATVTDENDARHVGLNTGKRPPPAQHLGPPEQTLQQQEARYIRHASTAASLRTLAAGVQEIVISRRAKEAENRR</sequence>
<gene>
    <name evidence="2" type="ORF">NDU88_004116</name>
</gene>
<dbReference type="AlphaFoldDB" id="A0AAV7W839"/>
<evidence type="ECO:0000313" key="2">
    <source>
        <dbReference type="EMBL" id="KAJ1208733.1"/>
    </source>
</evidence>
<keyword evidence="3" id="KW-1185">Reference proteome</keyword>
<dbReference type="EMBL" id="JANPWB010000002">
    <property type="protein sequence ID" value="KAJ1208733.1"/>
    <property type="molecule type" value="Genomic_DNA"/>
</dbReference>
<protein>
    <submittedName>
        <fullName evidence="2">Uncharacterized protein</fullName>
    </submittedName>
</protein>
<feature type="non-terminal residue" evidence="2">
    <location>
        <position position="98"/>
    </location>
</feature>
<evidence type="ECO:0000313" key="3">
    <source>
        <dbReference type="Proteomes" id="UP001066276"/>
    </source>
</evidence>
<organism evidence="2 3">
    <name type="scientific">Pleurodeles waltl</name>
    <name type="common">Iberian ribbed newt</name>
    <dbReference type="NCBI Taxonomy" id="8319"/>
    <lineage>
        <taxon>Eukaryota</taxon>
        <taxon>Metazoa</taxon>
        <taxon>Chordata</taxon>
        <taxon>Craniata</taxon>
        <taxon>Vertebrata</taxon>
        <taxon>Euteleostomi</taxon>
        <taxon>Amphibia</taxon>
        <taxon>Batrachia</taxon>
        <taxon>Caudata</taxon>
        <taxon>Salamandroidea</taxon>
        <taxon>Salamandridae</taxon>
        <taxon>Pleurodelinae</taxon>
        <taxon>Pleurodeles</taxon>
    </lineage>
</organism>
<evidence type="ECO:0000256" key="1">
    <source>
        <dbReference type="SAM" id="MobiDB-lite"/>
    </source>
</evidence>
<comment type="caution">
    <text evidence="2">The sequence shown here is derived from an EMBL/GenBank/DDBJ whole genome shotgun (WGS) entry which is preliminary data.</text>
</comment>
<accession>A0AAV7W839</accession>
<dbReference type="Proteomes" id="UP001066276">
    <property type="component" value="Chromosome 1_2"/>
</dbReference>
<reference evidence="2" key="1">
    <citation type="journal article" date="2022" name="bioRxiv">
        <title>Sequencing and chromosome-scale assembly of the giantPleurodeles waltlgenome.</title>
        <authorList>
            <person name="Brown T."/>
            <person name="Elewa A."/>
            <person name="Iarovenko S."/>
            <person name="Subramanian E."/>
            <person name="Araus A.J."/>
            <person name="Petzold A."/>
            <person name="Susuki M."/>
            <person name="Suzuki K.-i.T."/>
            <person name="Hayashi T."/>
            <person name="Toyoda A."/>
            <person name="Oliveira C."/>
            <person name="Osipova E."/>
            <person name="Leigh N.D."/>
            <person name="Simon A."/>
            <person name="Yun M.H."/>
        </authorList>
    </citation>
    <scope>NUCLEOTIDE SEQUENCE</scope>
    <source>
        <strain evidence="2">20211129_DDA</strain>
        <tissue evidence="2">Liver</tissue>
    </source>
</reference>
<name>A0AAV7W839_PLEWA</name>
<feature type="region of interest" description="Disordered" evidence="1">
    <location>
        <begin position="36"/>
        <end position="55"/>
    </location>
</feature>